<organism evidence="1 2">
    <name type="scientific">Acidimicrobium ferrooxidans (strain DSM 10331 / JCM 15462 / NBRC 103882 / ICP)</name>
    <dbReference type="NCBI Taxonomy" id="525909"/>
    <lineage>
        <taxon>Bacteria</taxon>
        <taxon>Bacillati</taxon>
        <taxon>Actinomycetota</taxon>
        <taxon>Acidimicrobiia</taxon>
        <taxon>Acidimicrobiales</taxon>
        <taxon>Acidimicrobiaceae</taxon>
        <taxon>Acidimicrobium</taxon>
    </lineage>
</organism>
<evidence type="ECO:0008006" key="3">
    <source>
        <dbReference type="Google" id="ProtNLM"/>
    </source>
</evidence>
<dbReference type="RefSeq" id="WP_015799275.1">
    <property type="nucleotide sequence ID" value="NC_013124.1"/>
</dbReference>
<reference evidence="1 2" key="1">
    <citation type="journal article" date="2009" name="Stand. Genomic Sci.">
        <title>Complete genome sequence of Acidimicrobium ferrooxidans type strain (ICP).</title>
        <authorList>
            <person name="Clum A."/>
            <person name="Nolan M."/>
            <person name="Lang E."/>
            <person name="Glavina Del Rio T."/>
            <person name="Tice H."/>
            <person name="Copeland A."/>
            <person name="Cheng J.F."/>
            <person name="Lucas S."/>
            <person name="Chen F."/>
            <person name="Bruce D."/>
            <person name="Goodwin L."/>
            <person name="Pitluck S."/>
            <person name="Ivanova N."/>
            <person name="Mavrommatis K."/>
            <person name="Mikhailova N."/>
            <person name="Pati A."/>
            <person name="Chen A."/>
            <person name="Palaniappan K."/>
            <person name="Goker M."/>
            <person name="Spring S."/>
            <person name="Land M."/>
            <person name="Hauser L."/>
            <person name="Chang Y.J."/>
            <person name="Jeffries C.C."/>
            <person name="Chain P."/>
            <person name="Bristow J."/>
            <person name="Eisen J.A."/>
            <person name="Markowitz V."/>
            <person name="Hugenholtz P."/>
            <person name="Kyrpides N.C."/>
            <person name="Klenk H.P."/>
            <person name="Lapidus A."/>
        </authorList>
    </citation>
    <scope>NUCLEOTIDE SEQUENCE [LARGE SCALE GENOMIC DNA]</scope>
    <source>
        <strain evidence="2">DSM 10331 / JCM 15462 / NBRC 103882 / ICP</strain>
    </source>
</reference>
<dbReference type="EMBL" id="CP001631">
    <property type="protein sequence ID" value="ACU54798.1"/>
    <property type="molecule type" value="Genomic_DNA"/>
</dbReference>
<protein>
    <recommendedName>
        <fullName evidence="3">SCP domain-containing protein</fullName>
    </recommendedName>
</protein>
<sequence length="578" mass="58020">MRRHGWVATVVASAALALGIVATPEVAYRTPAAPRPQTRAALAAPIVGVAADPSGQGYWEVGADGGIFNFGGAPFDGNTYTLGLTGLGGSRPLAAPIVGMAATPDGKGYWLVAADGGVFSFGDAGFYGNTYTLGLTGLGGSRPLAAPIVGIVPTPDGKGYWLVAKDGGVFSFGDAGFYGNTYTLGLTGLGGSRPLAAPVVGMATTPDGKGYWLVAADGGVFSFGDAGFYGNTYTLGLTGLGGSRPLAAPVVGIDPSPTGAGYTLVAADGGVFTFGDASFDGTTYSMGYTGLGGSHPLPGAIVGAAEAPGDTGYWMTSASGSIFAFGSAPFDGDTSTIGLTPTVQNALANPSTNLAPTFDAACFEQFLASGTVGSTACDQDAIAAIDQAHSDEGLPPLSLPSNFYALTNAEQLFVLVNEERIQRGLPALYGLAGTLNADATAGAQSNSDPGFAFTQSWPWLPDAGSNWAGDYAPAASMFDWMYNDGWGGSQAATSNIDCTSATAPGCWGHRANILITVPQGAVGVMGAASIPESTLGASGSPFESDTMVVGFVPAASVSGLTYTYTWSEAVQAGADPQP</sequence>
<dbReference type="AlphaFoldDB" id="C7M1Q1"/>
<name>C7M1Q1_ACIFD</name>
<dbReference type="OrthoDB" id="3290041at2"/>
<gene>
    <name evidence="1" type="ordered locus">Afer_1887</name>
</gene>
<proteinExistence type="predicted"/>
<dbReference type="SUPFAM" id="SSF63829">
    <property type="entry name" value="Calcium-dependent phosphotriesterase"/>
    <property type="match status" value="1"/>
</dbReference>
<evidence type="ECO:0000313" key="1">
    <source>
        <dbReference type="EMBL" id="ACU54798.1"/>
    </source>
</evidence>
<dbReference type="eggNOG" id="COG2385">
    <property type="taxonomic scope" value="Bacteria"/>
</dbReference>
<keyword evidence="2" id="KW-1185">Reference proteome</keyword>
<dbReference type="HOGENOM" id="CLU_471470_0_0_11"/>
<accession>C7M1Q1</accession>
<dbReference type="KEGG" id="afo:Afer_1887"/>
<evidence type="ECO:0000313" key="2">
    <source>
        <dbReference type="Proteomes" id="UP000000771"/>
    </source>
</evidence>
<dbReference type="Proteomes" id="UP000000771">
    <property type="component" value="Chromosome"/>
</dbReference>